<feature type="region of interest" description="Disordered" evidence="1">
    <location>
        <begin position="679"/>
        <end position="894"/>
    </location>
</feature>
<evidence type="ECO:0008006" key="4">
    <source>
        <dbReference type="Google" id="ProtNLM"/>
    </source>
</evidence>
<feature type="compositionally biased region" description="Low complexity" evidence="1">
    <location>
        <begin position="843"/>
        <end position="858"/>
    </location>
</feature>
<reference evidence="2 3" key="1">
    <citation type="submission" date="2019-02" db="EMBL/GenBank/DDBJ databases">
        <title>Genome sequencing of the rare red list fungi Dentipellis fragilis.</title>
        <authorList>
            <person name="Buettner E."/>
            <person name="Kellner H."/>
        </authorList>
    </citation>
    <scope>NUCLEOTIDE SEQUENCE [LARGE SCALE GENOMIC DNA]</scope>
    <source>
        <strain evidence="2 3">DSM 105465</strain>
    </source>
</reference>
<feature type="region of interest" description="Disordered" evidence="1">
    <location>
        <begin position="541"/>
        <end position="654"/>
    </location>
</feature>
<dbReference type="STRING" id="205917.A0A4Y9XM96"/>
<dbReference type="AlphaFoldDB" id="A0A4Y9XM96"/>
<feature type="region of interest" description="Disordered" evidence="1">
    <location>
        <begin position="422"/>
        <end position="526"/>
    </location>
</feature>
<gene>
    <name evidence="2" type="ORF">EVG20_g11112</name>
</gene>
<organism evidence="2 3">
    <name type="scientific">Dentipellis fragilis</name>
    <dbReference type="NCBI Taxonomy" id="205917"/>
    <lineage>
        <taxon>Eukaryota</taxon>
        <taxon>Fungi</taxon>
        <taxon>Dikarya</taxon>
        <taxon>Basidiomycota</taxon>
        <taxon>Agaricomycotina</taxon>
        <taxon>Agaricomycetes</taxon>
        <taxon>Russulales</taxon>
        <taxon>Hericiaceae</taxon>
        <taxon>Dentipellis</taxon>
    </lineage>
</organism>
<dbReference type="InterPro" id="IPR011009">
    <property type="entry name" value="Kinase-like_dom_sf"/>
</dbReference>
<sequence length="894" mass="96642">MASRANLRLPGASAPSPYLTKLANSPAWQAFCPGSGDLTSFIRSVTARIDPAANPPSRLRSAQIELRNDYEPVIYQRVSGSKFLYRGRGGWDVMEKCRVAETEVHNTYTEHNSKGSSNVHMLGAEMVHATSAARSPMTYIAKSWPQASGQWTGLHTELGILQSELYLLPLQGKVVPYVVGVYATPGQATIAMTPPHSSFWIEAHPTMPNVLKELVIEAYEKIHAHGVVHGDVALRHILIGGDARVTIVDFSKAKGTISDPRSDIRVAFPNDRPAEMRRVKFLIDYQGAREIEITRSTREAERKRLVDRYHAKEREPTGILRFLWGSPSKPTVLAQEPDEDAIPLDELRNVWLADADRLPRRFVHPSMNDVELGLGVIAFCERVKEMVVGSSIPQIRPSSTIGVRTTPDMLWQRLLEDAPTYRAADTAGLPRSGSTRPGHQRNGAINPPQASPLSHRSSPSQGPSQFQNRPPSHPSTSRRTQGTREPPADVEYTNPPPLPAGSGIKSRDFAHEPQPSSAGYRVPDPEMDRIVARNRSIYEHHYGSGNTQAGQAPGPSSSRMPGPSTLAPGPSTNAPGLSTRAAGPSTRTAGPSTQTAGPSTQAAGLSTRAAGRSAQQAIDLPAPTTARRGPRASRSFIGPCRDSEGRRTDIGGNPLTEEHALMIDEVVTILRDLYGRSPEPGLIPLPTEDQPAQTAGQPTPTASQPTRTASQPTQTAGQPARSSRRSARTEGQQASTSRIRTRSQSARLATQPGEPSSSPEQLNGAQKRPREEVSGDDSQVGRKRARFSSTTEVIGRQDAPRGAAAGPSTLSANAELPQSILREPRSIGGNAQNVGRGERDGVQQQAQSSSSSSTPSQSKRAGKRRRDSSPSGETPSRTGDEDEDMPSRKRHHRS</sequence>
<dbReference type="EMBL" id="SEOQ01001580">
    <property type="protein sequence ID" value="TFY51205.1"/>
    <property type="molecule type" value="Genomic_DNA"/>
</dbReference>
<feature type="compositionally biased region" description="Polar residues" evidence="1">
    <location>
        <begin position="451"/>
        <end position="480"/>
    </location>
</feature>
<dbReference type="SUPFAM" id="SSF56112">
    <property type="entry name" value="Protein kinase-like (PK-like)"/>
    <property type="match status" value="1"/>
</dbReference>
<feature type="compositionally biased region" description="Polar residues" evidence="1">
    <location>
        <begin position="690"/>
        <end position="721"/>
    </location>
</feature>
<keyword evidence="3" id="KW-1185">Reference proteome</keyword>
<comment type="caution">
    <text evidence="2">The sequence shown here is derived from an EMBL/GenBank/DDBJ whole genome shotgun (WGS) entry which is preliminary data.</text>
</comment>
<evidence type="ECO:0000313" key="2">
    <source>
        <dbReference type="EMBL" id="TFY51205.1"/>
    </source>
</evidence>
<dbReference type="Proteomes" id="UP000298327">
    <property type="component" value="Unassembled WGS sequence"/>
</dbReference>
<feature type="compositionally biased region" description="Polar residues" evidence="1">
    <location>
        <begin position="585"/>
        <end position="604"/>
    </location>
</feature>
<protein>
    <recommendedName>
        <fullName evidence="4">Protein kinase domain-containing protein</fullName>
    </recommendedName>
</protein>
<accession>A0A4Y9XM96</accession>
<name>A0A4Y9XM96_9AGAM</name>
<evidence type="ECO:0000313" key="3">
    <source>
        <dbReference type="Proteomes" id="UP000298327"/>
    </source>
</evidence>
<feature type="compositionally biased region" description="Polar residues" evidence="1">
    <location>
        <begin position="729"/>
        <end position="764"/>
    </location>
</feature>
<evidence type="ECO:0000256" key="1">
    <source>
        <dbReference type="SAM" id="MobiDB-lite"/>
    </source>
</evidence>
<feature type="compositionally biased region" description="Low complexity" evidence="1">
    <location>
        <begin position="553"/>
        <end position="564"/>
    </location>
</feature>
<dbReference type="OrthoDB" id="2687876at2759"/>
<proteinExistence type="predicted"/>
<dbReference type="Gene3D" id="1.10.510.10">
    <property type="entry name" value="Transferase(Phosphotransferase) domain 1"/>
    <property type="match status" value="1"/>
</dbReference>